<proteinExistence type="predicted"/>
<dbReference type="InterPro" id="IPR043881">
    <property type="entry name" value="DUF5851"/>
</dbReference>
<organism evidence="1 2">
    <name type="scientific">Moumouvirus australiensis</name>
    <dbReference type="NCBI Taxonomy" id="2109587"/>
    <lineage>
        <taxon>Viruses</taxon>
        <taxon>Varidnaviria</taxon>
        <taxon>Bamfordvirae</taxon>
        <taxon>Nucleocytoviricota</taxon>
        <taxon>Megaviricetes</taxon>
        <taxon>Imitervirales</taxon>
        <taxon>Mimiviridae</taxon>
        <taxon>Megamimivirinae</taxon>
        <taxon>Moumouvirus</taxon>
        <taxon>Moumouvirus australiense</taxon>
    </lineage>
</organism>
<protein>
    <submittedName>
        <fullName evidence="1">Uncharacterized protein</fullName>
    </submittedName>
</protein>
<reference evidence="2" key="1">
    <citation type="submission" date="2018-01" db="EMBL/GenBank/DDBJ databases">
        <title>Testimony of 'menage a trois' revealed by the proteome of Megavirus virophage.</title>
        <authorList>
            <person name="Jeudy S."/>
            <person name="Bertaux L."/>
            <person name="Alempic J.-M."/>
            <person name="Lartigue A."/>
            <person name="Legendre M."/>
            <person name="Philippe N."/>
            <person name="Beucher L."/>
            <person name="Biondi E."/>
            <person name="Juul S."/>
            <person name="Turner D."/>
            <person name="Coute Y."/>
            <person name="Claverie J.-M."/>
            <person name="Abergel C."/>
        </authorList>
    </citation>
    <scope>NUCLEOTIDE SEQUENCE [LARGE SCALE GENOMIC DNA]</scope>
</reference>
<dbReference type="Proteomes" id="UP000289600">
    <property type="component" value="Segment"/>
</dbReference>
<keyword evidence="2" id="KW-1185">Reference proteome</keyword>
<gene>
    <name evidence="1" type="ORF">mc_561</name>
</gene>
<evidence type="ECO:0000313" key="2">
    <source>
        <dbReference type="Proteomes" id="UP000289600"/>
    </source>
</evidence>
<dbReference type="Pfam" id="PF19169">
    <property type="entry name" value="DUF5851"/>
    <property type="match status" value="1"/>
</dbReference>
<evidence type="ECO:0000313" key="1">
    <source>
        <dbReference type="EMBL" id="AVL94947.1"/>
    </source>
</evidence>
<name>A0A2P1EM25_9VIRU</name>
<sequence>MIKLNTPVIKEEIRPIENKKSLNRLHPISTIHDISTRNLFNIFSDPDSQFILVKLITLVEPWIYLHTNVKLVDNGHLPLIYDESINLVSRGKYILDYYFSQEKNKYDNNSGILNNILAYINDNHSNDFFKKYTKYLDMPNMSFDLNIKTNNVNRFELIEKYTVESMVEIFDILTDGFDALLDHADDITTLKTFFRPLKSAYGSVENINIDYDTDDLINLKKIMAKPYFNYSMDLMLNPSSEILKNTRPSNYFIIDEITKQLNSLLNKTDDIMYFPYIYFFSKTICKNQASVAPGIIKFKVAIQNEINKYFILLAEKNIYNKKTIKKMFGSIINNLSKINENTFYLRNMNVDESLCDYNDSTLYDTIVIPKRLGIRDIEIIPRESIYLFNGNNKTDSKIIETSNKKHSIIFDQSLAKVTRSGTWLTDLDIFKIDLNIAILHVLFNNQNVVYPIVADFININIERIASSTYVETINTAPVIVNYLEHPNISIKSYDKKTLIHKLVKTIFDGEHYLPWYIYNYNKSLARVLFLLNTERKPYISFLKKLLTIDNKKKLVNYSMFYCFNYQAYSFYNLIWIEPTIHKQYYEIEYIIKFIIIMDELVKLPDLELNKIFSDFNVSYGWCQNDVDVPEIKESYAKFRKELLDIVNTLEEMHK</sequence>
<dbReference type="EMBL" id="MG807320">
    <property type="protein sequence ID" value="AVL94947.1"/>
    <property type="molecule type" value="Genomic_DNA"/>
</dbReference>
<accession>A0A2P1EM25</accession>